<protein>
    <recommendedName>
        <fullName evidence="6">DNA2/NAM7 helicase-like C-terminal domain-containing protein</fullName>
    </recommendedName>
</protein>
<dbReference type="Pfam" id="PF13086">
    <property type="entry name" value="AAA_11"/>
    <property type="match status" value="1"/>
</dbReference>
<accession>A0A8H7EHH8</accession>
<evidence type="ECO:0000256" key="1">
    <source>
        <dbReference type="SAM" id="MobiDB-lite"/>
    </source>
</evidence>
<dbReference type="GeneID" id="62200851"/>
<keyword evidence="5" id="KW-1185">Reference proteome</keyword>
<feature type="domain" description="DNA2/NAM7 helicase-like C-terminal" evidence="3">
    <location>
        <begin position="1195"/>
        <end position="1335"/>
    </location>
</feature>
<gene>
    <name evidence="4" type="ORF">GT037_002626</name>
</gene>
<evidence type="ECO:0000259" key="2">
    <source>
        <dbReference type="Pfam" id="PF13086"/>
    </source>
</evidence>
<dbReference type="Gene3D" id="3.40.50.300">
    <property type="entry name" value="P-loop containing nucleotide triphosphate hydrolases"/>
    <property type="match status" value="2"/>
</dbReference>
<dbReference type="PANTHER" id="PTHR10887:SF495">
    <property type="entry name" value="HELICASE SENATAXIN ISOFORM X1-RELATED"/>
    <property type="match status" value="1"/>
</dbReference>
<feature type="region of interest" description="Disordered" evidence="1">
    <location>
        <begin position="293"/>
        <end position="320"/>
    </location>
</feature>
<dbReference type="InterPro" id="IPR027417">
    <property type="entry name" value="P-loop_NTPase"/>
</dbReference>
<reference evidence="4" key="2">
    <citation type="submission" date="2020-08" db="EMBL/GenBank/DDBJ databases">
        <title>Draft Genome Sequence of Cumin Blight Pathogen Alternaria burnsii.</title>
        <authorList>
            <person name="Feng Z."/>
        </authorList>
    </citation>
    <scope>NUCLEOTIDE SEQUENCE</scope>
    <source>
        <strain evidence="4">CBS107.38</strain>
    </source>
</reference>
<dbReference type="SUPFAM" id="SSF52540">
    <property type="entry name" value="P-loop containing nucleoside triphosphate hydrolases"/>
    <property type="match status" value="1"/>
</dbReference>
<organism evidence="4 5">
    <name type="scientific">Alternaria burnsii</name>
    <dbReference type="NCBI Taxonomy" id="1187904"/>
    <lineage>
        <taxon>Eukaryota</taxon>
        <taxon>Fungi</taxon>
        <taxon>Dikarya</taxon>
        <taxon>Ascomycota</taxon>
        <taxon>Pezizomycotina</taxon>
        <taxon>Dothideomycetes</taxon>
        <taxon>Pleosporomycetidae</taxon>
        <taxon>Pleosporales</taxon>
        <taxon>Pleosporineae</taxon>
        <taxon>Pleosporaceae</taxon>
        <taxon>Alternaria</taxon>
        <taxon>Alternaria sect. Alternaria</taxon>
    </lineage>
</organism>
<evidence type="ECO:0008006" key="6">
    <source>
        <dbReference type="Google" id="ProtNLM"/>
    </source>
</evidence>
<dbReference type="PANTHER" id="PTHR10887">
    <property type="entry name" value="DNA2/NAM7 HELICASE FAMILY"/>
    <property type="match status" value="1"/>
</dbReference>
<comment type="caution">
    <text evidence="4">The sequence shown here is derived from an EMBL/GenBank/DDBJ whole genome shotgun (WGS) entry which is preliminary data.</text>
</comment>
<evidence type="ECO:0000313" key="4">
    <source>
        <dbReference type="EMBL" id="KAF7678878.1"/>
    </source>
</evidence>
<dbReference type="InterPro" id="IPR041677">
    <property type="entry name" value="DNA2/NAM7_AAA_11"/>
</dbReference>
<evidence type="ECO:0000259" key="3">
    <source>
        <dbReference type="Pfam" id="PF13087"/>
    </source>
</evidence>
<dbReference type="InterPro" id="IPR045055">
    <property type="entry name" value="DNA2/NAM7-like"/>
</dbReference>
<dbReference type="RefSeq" id="XP_038788951.1">
    <property type="nucleotide sequence ID" value="XM_038927673.1"/>
</dbReference>
<sequence length="1384" mass="157779">MMNTYSRYKAPHYDAMVSYGVEMDVEGLRTAYKITALDVNPPHAVMSREAYEEYLCLPVLQEADDVPYMSSKPGAYSDDHAWFSPRLEFVSLLPNSVCETETFPKDDHCVFLLNGTSSWDAPARVPGETPDFSAPAIDPLREEYYERGYERGRGTPRIHDSQSNSRPRAHSQPAYRPDLINVQHGSLTKELRDAALGRLAETFRAQYKGEPAYEPTDNEILTEYYKLLRSRPYYAGVTGAMSKKKLKDFGMYLRYKCLWSVSMARIYRVVRRKLKLVTTGLIPVVDTSPWLGGDDDQALPPLPTQKRKVKSERMSEEERDAMRKAERAEKLLARHRLKPRKPNYEDEFEPVKSFKQDTSNTVRVTLRLDPNFKSLVKIAHTINYEDSNTPDVQPKESAYVELTHRNARVPKLSNDSAEAWDLDVYKPSHKVLDVSDRLWESTLRKLFPQTVGQKNYFKYMYGSLRSGAKLFLICFRHNELPCTSNVLTHRQNMPELYDDLRIVVQNSPYIFMLIRSSRVDSDVESVVEAWKQLTEYDPMSVIYKDLNNPQMCNSGIKPTSELPKFTTSARYAFETFEEYERSVGLGTLLEQRASMGNHKYTGRVAVVPVPGTYNKTYRLWMSYHLQLSVNKNRESPTLVIGDSVFIDFHPGDELASMNAWKGRITEAIDATSRGQLNVIVDRPREKDPRQEDKYLPLDTEEYSVLTVDDLANMKNSSVLRTWSRDNSKKSVAIFTKKGEEECKRLMNNITMLKVSHDLRDTYPAKAEALKAQTELLLMKNFTQLKRSGLFKDIDAGQWDQARQILMSYLRDYQLNAFMEMEDNGLYENTGCVTGPSGSGKSYLAFVIAAAYTLDINIPDFQDGNPEMHTTQPGRVTFCGIQNDTVDEVYRVLRLITSRFMSEMKMPAKLVLRLHSPSSEIDAVVAMSRPLHKPRQKKLPLNHDPNTKVTDSLPRSLLNAYLAHYRGTGDASIQDRRMKEVDGSAASYILELANVPGFRRSPEVLETFTKGELTHLENKLKPILHAHQVLLTNGDVMDDDIKRAVKDAAEAGYDALLEKAAIVCTTSSVATEMTFNAVRQTHAVFLEEAGRANDAEFAGYFSHYWNAQLRMFIGSINQLPPMVFGNSLENPFQKQLTLSPLVRLHVTGFHMYELKQTSRFKNKPLLDLCALVNELPDLQAVEGSFDDDLSTFYSDINKKIWHTDSNLIFVNVVDAKTVKGVTGSSYSLETACAVMRDAVDRMAHMEGKDHVIITPYTAQVEILRRERDTVAQALSRRQPVLAQRLADIDIVTVDSFMGKDRNSVSLDMTRALGHLWKLPRTVVATTRAKVSMQFFGPLSEFISPTKAIPSKHPLREMFYQLHKRGHVYRLTSIERKSFEQYKPVL</sequence>
<evidence type="ECO:0000313" key="5">
    <source>
        <dbReference type="Proteomes" id="UP000596902"/>
    </source>
</evidence>
<proteinExistence type="predicted"/>
<dbReference type="Pfam" id="PF13087">
    <property type="entry name" value="AAA_12"/>
    <property type="match status" value="1"/>
</dbReference>
<dbReference type="InterPro" id="IPR041679">
    <property type="entry name" value="DNA2/NAM7-like_C"/>
</dbReference>
<feature type="region of interest" description="Disordered" evidence="1">
    <location>
        <begin position="149"/>
        <end position="175"/>
    </location>
</feature>
<dbReference type="Proteomes" id="UP000596902">
    <property type="component" value="Unassembled WGS sequence"/>
</dbReference>
<feature type="compositionally biased region" description="Basic and acidic residues" evidence="1">
    <location>
        <begin position="311"/>
        <end position="320"/>
    </location>
</feature>
<dbReference type="EMBL" id="JAAABM010000003">
    <property type="protein sequence ID" value="KAF7678878.1"/>
    <property type="molecule type" value="Genomic_DNA"/>
</dbReference>
<reference evidence="4" key="1">
    <citation type="submission" date="2020-01" db="EMBL/GenBank/DDBJ databases">
        <authorList>
            <person name="Feng Z.H.Z."/>
        </authorList>
    </citation>
    <scope>NUCLEOTIDE SEQUENCE</scope>
    <source>
        <strain evidence="4">CBS107.38</strain>
    </source>
</reference>
<feature type="compositionally biased region" description="Basic and acidic residues" evidence="1">
    <location>
        <begin position="149"/>
        <end position="160"/>
    </location>
</feature>
<name>A0A8H7EHH8_9PLEO</name>
<feature type="domain" description="DNA2/NAM7 helicase helicase" evidence="2">
    <location>
        <begin position="825"/>
        <end position="1123"/>
    </location>
</feature>
<dbReference type="GO" id="GO:0004386">
    <property type="term" value="F:helicase activity"/>
    <property type="evidence" value="ECO:0007669"/>
    <property type="project" value="InterPro"/>
</dbReference>